<dbReference type="STRING" id="1798496.A3C94_00480"/>
<gene>
    <name evidence="10" type="ORF">A3C94_00480</name>
</gene>
<feature type="transmembrane region" description="Helical" evidence="8">
    <location>
        <begin position="202"/>
        <end position="226"/>
    </location>
</feature>
<evidence type="ECO:0000256" key="8">
    <source>
        <dbReference type="SAM" id="Phobius"/>
    </source>
</evidence>
<evidence type="ECO:0000256" key="7">
    <source>
        <dbReference type="ARBA" id="ARBA00023235"/>
    </source>
</evidence>
<dbReference type="GO" id="GO:0016117">
    <property type="term" value="P:carotenoid biosynthetic process"/>
    <property type="evidence" value="ECO:0007669"/>
    <property type="project" value="UniProtKB-KW"/>
</dbReference>
<organism evidence="10 11">
    <name type="scientific">Candidatus Kaiserbacteria bacterium RIFCSPHIGHO2_02_FULL_55_17</name>
    <dbReference type="NCBI Taxonomy" id="1798496"/>
    <lineage>
        <taxon>Bacteria</taxon>
        <taxon>Candidatus Kaiseribacteriota</taxon>
    </lineage>
</organism>
<dbReference type="Proteomes" id="UP000177232">
    <property type="component" value="Unassembled WGS sequence"/>
</dbReference>
<keyword evidence="7" id="KW-0413">Isomerase</keyword>
<feature type="transmembrane region" description="Helical" evidence="8">
    <location>
        <begin position="38"/>
        <end position="56"/>
    </location>
</feature>
<keyword evidence="6 8" id="KW-0472">Membrane</keyword>
<feature type="domain" description="Lycopene cyclase" evidence="9">
    <location>
        <begin position="138"/>
        <end position="230"/>
    </location>
</feature>
<feature type="transmembrane region" description="Helical" evidence="8">
    <location>
        <begin position="12"/>
        <end position="29"/>
    </location>
</feature>
<dbReference type="EMBL" id="MFLJ01000029">
    <property type="protein sequence ID" value="OGG64280.1"/>
    <property type="molecule type" value="Genomic_DNA"/>
</dbReference>
<protein>
    <recommendedName>
        <fullName evidence="9">Lycopene cyclase domain-containing protein</fullName>
    </recommendedName>
</protein>
<dbReference type="InterPro" id="IPR017825">
    <property type="entry name" value="Lycopene_cyclase_dom"/>
</dbReference>
<evidence type="ECO:0000313" key="10">
    <source>
        <dbReference type="EMBL" id="OGG64280.1"/>
    </source>
</evidence>
<evidence type="ECO:0000259" key="9">
    <source>
        <dbReference type="Pfam" id="PF18916"/>
    </source>
</evidence>
<dbReference type="Pfam" id="PF18916">
    <property type="entry name" value="Lycopene_cyc"/>
    <property type="match status" value="1"/>
</dbReference>
<sequence>MNSIHEPQFAWLFWSLILIAVWIVIYAFLKSKESRKEMLLVSLWTSLLGFTEPFFVPTYWNPPSLFDLAHRTGFDIESFIFSFGIGGIAVVAYEYINRVSYEYMKTNERHSSCHRYHVLSILSAPLIFFVLFFATSLNPIYSAIIAMIIGGFAAWYCRPDLKKKMIVSAFVFLGIYFAYFVTIIALYPGYVEQVWNLEALSGLLFFGIPLEELLFAFSFGFIWSSIYEHITWRKIKQT</sequence>
<feature type="transmembrane region" description="Helical" evidence="8">
    <location>
        <begin position="140"/>
        <end position="157"/>
    </location>
</feature>
<dbReference type="GO" id="GO:0016020">
    <property type="term" value="C:membrane"/>
    <property type="evidence" value="ECO:0007669"/>
    <property type="project" value="UniProtKB-SubCell"/>
</dbReference>
<keyword evidence="5 8" id="KW-1133">Transmembrane helix</keyword>
<dbReference type="GO" id="GO:0016872">
    <property type="term" value="F:intramolecular lyase activity"/>
    <property type="evidence" value="ECO:0007669"/>
    <property type="project" value="InterPro"/>
</dbReference>
<name>A0A1F6DSL9_9BACT</name>
<evidence type="ECO:0000256" key="2">
    <source>
        <dbReference type="ARBA" id="ARBA00004829"/>
    </source>
</evidence>
<comment type="caution">
    <text evidence="10">The sequence shown here is derived from an EMBL/GenBank/DDBJ whole genome shotgun (WGS) entry which is preliminary data.</text>
</comment>
<comment type="subcellular location">
    <subcellularLocation>
        <location evidence="1">Membrane</location>
        <topology evidence="1">Multi-pass membrane protein</topology>
    </subcellularLocation>
</comment>
<reference evidence="10 11" key="1">
    <citation type="journal article" date="2016" name="Nat. Commun.">
        <title>Thousands of microbial genomes shed light on interconnected biogeochemical processes in an aquifer system.</title>
        <authorList>
            <person name="Anantharaman K."/>
            <person name="Brown C.T."/>
            <person name="Hug L.A."/>
            <person name="Sharon I."/>
            <person name="Castelle C.J."/>
            <person name="Probst A.J."/>
            <person name="Thomas B.C."/>
            <person name="Singh A."/>
            <person name="Wilkins M.J."/>
            <person name="Karaoz U."/>
            <person name="Brodie E.L."/>
            <person name="Williams K.H."/>
            <person name="Hubbard S.S."/>
            <person name="Banfield J.F."/>
        </authorList>
    </citation>
    <scope>NUCLEOTIDE SEQUENCE [LARGE SCALE GENOMIC DNA]</scope>
</reference>
<accession>A0A1F6DSL9</accession>
<proteinExistence type="predicted"/>
<feature type="transmembrane region" description="Helical" evidence="8">
    <location>
        <begin position="116"/>
        <end position="134"/>
    </location>
</feature>
<evidence type="ECO:0000256" key="1">
    <source>
        <dbReference type="ARBA" id="ARBA00004141"/>
    </source>
</evidence>
<dbReference type="GO" id="GO:0045436">
    <property type="term" value="F:lycopene beta cyclase activity"/>
    <property type="evidence" value="ECO:0007669"/>
    <property type="project" value="UniProtKB-ARBA"/>
</dbReference>
<evidence type="ECO:0000256" key="4">
    <source>
        <dbReference type="ARBA" id="ARBA00022746"/>
    </source>
</evidence>
<feature type="transmembrane region" description="Helical" evidence="8">
    <location>
        <begin position="169"/>
        <end position="190"/>
    </location>
</feature>
<evidence type="ECO:0000256" key="3">
    <source>
        <dbReference type="ARBA" id="ARBA00022692"/>
    </source>
</evidence>
<keyword evidence="3 8" id="KW-0812">Transmembrane</keyword>
<keyword evidence="4" id="KW-0125">Carotenoid biosynthesis</keyword>
<evidence type="ECO:0000256" key="5">
    <source>
        <dbReference type="ARBA" id="ARBA00022989"/>
    </source>
</evidence>
<evidence type="ECO:0000313" key="11">
    <source>
        <dbReference type="Proteomes" id="UP000177232"/>
    </source>
</evidence>
<evidence type="ECO:0000256" key="6">
    <source>
        <dbReference type="ARBA" id="ARBA00023136"/>
    </source>
</evidence>
<dbReference type="AlphaFoldDB" id="A0A1F6DSL9"/>
<comment type="pathway">
    <text evidence="2">Carotenoid biosynthesis.</text>
</comment>
<feature type="transmembrane region" description="Helical" evidence="8">
    <location>
        <begin position="76"/>
        <end position="96"/>
    </location>
</feature>